<organism evidence="1 2">
    <name type="scientific">Lymnaea stagnalis</name>
    <name type="common">Great pond snail</name>
    <name type="synonym">Helix stagnalis</name>
    <dbReference type="NCBI Taxonomy" id="6523"/>
    <lineage>
        <taxon>Eukaryota</taxon>
        <taxon>Metazoa</taxon>
        <taxon>Spiralia</taxon>
        <taxon>Lophotrochozoa</taxon>
        <taxon>Mollusca</taxon>
        <taxon>Gastropoda</taxon>
        <taxon>Heterobranchia</taxon>
        <taxon>Euthyneura</taxon>
        <taxon>Panpulmonata</taxon>
        <taxon>Hygrophila</taxon>
        <taxon>Lymnaeoidea</taxon>
        <taxon>Lymnaeidae</taxon>
        <taxon>Lymnaea</taxon>
    </lineage>
</organism>
<evidence type="ECO:0000313" key="2">
    <source>
        <dbReference type="Proteomes" id="UP001497497"/>
    </source>
</evidence>
<dbReference type="Proteomes" id="UP001497497">
    <property type="component" value="Unassembled WGS sequence"/>
</dbReference>
<protein>
    <submittedName>
        <fullName evidence="1">Uncharacterized protein</fullName>
    </submittedName>
</protein>
<dbReference type="AlphaFoldDB" id="A0AAV2HEB0"/>
<proteinExistence type="predicted"/>
<comment type="caution">
    <text evidence="1">The sequence shown here is derived from an EMBL/GenBank/DDBJ whole genome shotgun (WGS) entry which is preliminary data.</text>
</comment>
<accession>A0AAV2HEB0</accession>
<dbReference type="EMBL" id="CAXITT010000076">
    <property type="protein sequence ID" value="CAL1530799.1"/>
    <property type="molecule type" value="Genomic_DNA"/>
</dbReference>
<gene>
    <name evidence="1" type="ORF">GSLYS_00004924001</name>
</gene>
<reference evidence="1 2" key="1">
    <citation type="submission" date="2024-04" db="EMBL/GenBank/DDBJ databases">
        <authorList>
            <consortium name="Genoscope - CEA"/>
            <person name="William W."/>
        </authorList>
    </citation>
    <scope>NUCLEOTIDE SEQUENCE [LARGE SCALE GENOMIC DNA]</scope>
</reference>
<sequence>MGKQVCVNVPDASLELTAGNIRFKGSKARTYVKFSFGYVTSIKPSVEFCASEFKEYTYEELPRKFERVQQEVVDLGCEIVNY</sequence>
<name>A0AAV2HEB0_LYMST</name>
<evidence type="ECO:0000313" key="1">
    <source>
        <dbReference type="EMBL" id="CAL1530799.1"/>
    </source>
</evidence>
<keyword evidence="2" id="KW-1185">Reference proteome</keyword>
<feature type="non-terminal residue" evidence="1">
    <location>
        <position position="82"/>
    </location>
</feature>